<evidence type="ECO:0000256" key="3">
    <source>
        <dbReference type="ARBA" id="ARBA00023125"/>
    </source>
</evidence>
<evidence type="ECO:0000313" key="9">
    <source>
        <dbReference type="Proteomes" id="UP000237846"/>
    </source>
</evidence>
<keyword evidence="3" id="KW-0238">DNA-binding</keyword>
<dbReference type="PRINTS" id="PR00038">
    <property type="entry name" value="HTHLUXR"/>
</dbReference>
<keyword evidence="1 5" id="KW-0597">Phosphoprotein</keyword>
<evidence type="ECO:0000313" key="8">
    <source>
        <dbReference type="EMBL" id="PRY00933.1"/>
    </source>
</evidence>
<accession>A0A2T0QAR4</accession>
<dbReference type="GO" id="GO:0006355">
    <property type="term" value="P:regulation of DNA-templated transcription"/>
    <property type="evidence" value="ECO:0007669"/>
    <property type="project" value="InterPro"/>
</dbReference>
<dbReference type="Pfam" id="PF00072">
    <property type="entry name" value="Response_reg"/>
    <property type="match status" value="1"/>
</dbReference>
<dbReference type="GO" id="GO:0000160">
    <property type="term" value="P:phosphorelay signal transduction system"/>
    <property type="evidence" value="ECO:0007669"/>
    <property type="project" value="InterPro"/>
</dbReference>
<protein>
    <submittedName>
        <fullName evidence="8">LuxR family two component transcriptional regulator</fullName>
    </submittedName>
</protein>
<dbReference type="CDD" id="cd17535">
    <property type="entry name" value="REC_NarL-like"/>
    <property type="match status" value="1"/>
</dbReference>
<dbReference type="Gene3D" id="3.40.50.2300">
    <property type="match status" value="1"/>
</dbReference>
<dbReference type="EMBL" id="PVZC01000002">
    <property type="protein sequence ID" value="PRY00933.1"/>
    <property type="molecule type" value="Genomic_DNA"/>
</dbReference>
<dbReference type="InterPro" id="IPR016032">
    <property type="entry name" value="Sig_transdc_resp-reg_C-effctor"/>
</dbReference>
<dbReference type="GO" id="GO:0003677">
    <property type="term" value="F:DNA binding"/>
    <property type="evidence" value="ECO:0007669"/>
    <property type="project" value="UniProtKB-KW"/>
</dbReference>
<name>A0A2T0QAR4_9ACTN</name>
<feature type="domain" description="HTH luxR-type" evidence="6">
    <location>
        <begin position="164"/>
        <end position="229"/>
    </location>
</feature>
<dbReference type="RefSeq" id="WP_106243197.1">
    <property type="nucleotide sequence ID" value="NZ_PVZC01000002.1"/>
</dbReference>
<dbReference type="InterPro" id="IPR011006">
    <property type="entry name" value="CheY-like_superfamily"/>
</dbReference>
<keyword evidence="2" id="KW-0805">Transcription regulation</keyword>
<dbReference type="AlphaFoldDB" id="A0A2T0QAR4"/>
<reference evidence="8 9" key="1">
    <citation type="submission" date="2018-03" db="EMBL/GenBank/DDBJ databases">
        <title>Genomic Encyclopedia of Archaeal and Bacterial Type Strains, Phase II (KMG-II): from individual species to whole genera.</title>
        <authorList>
            <person name="Goeker M."/>
        </authorList>
    </citation>
    <scope>NUCLEOTIDE SEQUENCE [LARGE SCALE GENOMIC DNA]</scope>
    <source>
        <strain evidence="8 9">DSM 45601</strain>
    </source>
</reference>
<dbReference type="PROSITE" id="PS50110">
    <property type="entry name" value="RESPONSE_REGULATORY"/>
    <property type="match status" value="1"/>
</dbReference>
<comment type="caution">
    <text evidence="8">The sequence shown here is derived from an EMBL/GenBank/DDBJ whole genome shotgun (WGS) entry which is preliminary data.</text>
</comment>
<dbReference type="SMART" id="SM00421">
    <property type="entry name" value="HTH_LUXR"/>
    <property type="match status" value="1"/>
</dbReference>
<sequence>MNPAAPGRRPGGRAPLRVVVADDQSAVREGLVALLGLLDGVSVAGAAADGEQALRLVAEHRPDAVLMDLRMPVVDGVRATELIVQQYPDVAVVVLTTYADDESIAAALRAGARGYLTKNAGRAEIAAALHAAVAGQSAFDPAVSARLTAAFGAAVRAGRPAEPPPAPPDGLTAREAEVLRALARGLSNAEIGAELFIAETTVKTHINNAFAKIGARNRTEAAHYAHRHGLTEG</sequence>
<dbReference type="PANTHER" id="PTHR43214">
    <property type="entry name" value="TWO-COMPONENT RESPONSE REGULATOR"/>
    <property type="match status" value="1"/>
</dbReference>
<dbReference type="SUPFAM" id="SSF46894">
    <property type="entry name" value="C-terminal effector domain of the bipartite response regulators"/>
    <property type="match status" value="1"/>
</dbReference>
<dbReference type="InterPro" id="IPR000792">
    <property type="entry name" value="Tscrpt_reg_LuxR_C"/>
</dbReference>
<dbReference type="CDD" id="cd06170">
    <property type="entry name" value="LuxR_C_like"/>
    <property type="match status" value="1"/>
</dbReference>
<dbReference type="OrthoDB" id="9808843at2"/>
<dbReference type="InterPro" id="IPR001789">
    <property type="entry name" value="Sig_transdc_resp-reg_receiver"/>
</dbReference>
<dbReference type="Pfam" id="PF00196">
    <property type="entry name" value="GerE"/>
    <property type="match status" value="1"/>
</dbReference>
<evidence type="ECO:0000256" key="2">
    <source>
        <dbReference type="ARBA" id="ARBA00023015"/>
    </source>
</evidence>
<evidence type="ECO:0000256" key="5">
    <source>
        <dbReference type="PROSITE-ProRule" id="PRU00169"/>
    </source>
</evidence>
<evidence type="ECO:0000256" key="4">
    <source>
        <dbReference type="ARBA" id="ARBA00023163"/>
    </source>
</evidence>
<organism evidence="8 9">
    <name type="scientific">Allonocardiopsis opalescens</name>
    <dbReference type="NCBI Taxonomy" id="1144618"/>
    <lineage>
        <taxon>Bacteria</taxon>
        <taxon>Bacillati</taxon>
        <taxon>Actinomycetota</taxon>
        <taxon>Actinomycetes</taxon>
        <taxon>Streptosporangiales</taxon>
        <taxon>Allonocardiopsis</taxon>
    </lineage>
</organism>
<evidence type="ECO:0000259" key="6">
    <source>
        <dbReference type="PROSITE" id="PS50043"/>
    </source>
</evidence>
<feature type="modified residue" description="4-aspartylphosphate" evidence="5">
    <location>
        <position position="68"/>
    </location>
</feature>
<evidence type="ECO:0000259" key="7">
    <source>
        <dbReference type="PROSITE" id="PS50110"/>
    </source>
</evidence>
<proteinExistence type="predicted"/>
<dbReference type="InterPro" id="IPR039420">
    <property type="entry name" value="WalR-like"/>
</dbReference>
<dbReference type="SUPFAM" id="SSF52172">
    <property type="entry name" value="CheY-like"/>
    <property type="match status" value="1"/>
</dbReference>
<dbReference type="InterPro" id="IPR058245">
    <property type="entry name" value="NreC/VraR/RcsB-like_REC"/>
</dbReference>
<dbReference type="SMART" id="SM00448">
    <property type="entry name" value="REC"/>
    <property type="match status" value="1"/>
</dbReference>
<dbReference type="PROSITE" id="PS50043">
    <property type="entry name" value="HTH_LUXR_2"/>
    <property type="match status" value="1"/>
</dbReference>
<gene>
    <name evidence="8" type="ORF">CLV72_102566</name>
</gene>
<dbReference type="Proteomes" id="UP000237846">
    <property type="component" value="Unassembled WGS sequence"/>
</dbReference>
<feature type="domain" description="Response regulatory" evidence="7">
    <location>
        <begin position="17"/>
        <end position="133"/>
    </location>
</feature>
<dbReference type="PROSITE" id="PS00622">
    <property type="entry name" value="HTH_LUXR_1"/>
    <property type="match status" value="1"/>
</dbReference>
<keyword evidence="4" id="KW-0804">Transcription</keyword>
<dbReference type="PANTHER" id="PTHR43214:SF24">
    <property type="entry name" value="TRANSCRIPTIONAL REGULATORY PROTEIN NARL-RELATED"/>
    <property type="match status" value="1"/>
</dbReference>
<evidence type="ECO:0000256" key="1">
    <source>
        <dbReference type="ARBA" id="ARBA00022553"/>
    </source>
</evidence>
<keyword evidence="9" id="KW-1185">Reference proteome</keyword>